<dbReference type="EMBL" id="FNPE01000024">
    <property type="protein sequence ID" value="SDZ43140.1"/>
    <property type="molecule type" value="Genomic_DNA"/>
</dbReference>
<accession>A0A1H3SZD8</accession>
<dbReference type="Proteomes" id="UP000183417">
    <property type="component" value="Unassembled WGS sequence"/>
</dbReference>
<sequence length="139" mass="14754">MLSRICAAAFFAAITLVQMPAIAQADVPSTAVTFKKGTSGATVQGKLQGNKEQAHDYIVRAVAGQKMTVHMETKSTSTYFNVLPPGSEEALYRGEVADGPTWTGALPASGDYRVRVFLNRAAARQGKSSAYALKISVVD</sequence>
<protein>
    <recommendedName>
        <fullName evidence="4">Inhibitor of g-type lysozyme</fullName>
    </recommendedName>
</protein>
<gene>
    <name evidence="2" type="ORF">SAMN05421547_12418</name>
</gene>
<dbReference type="Gene3D" id="2.60.120.380">
    <property type="match status" value="1"/>
</dbReference>
<evidence type="ECO:0000313" key="3">
    <source>
        <dbReference type="Proteomes" id="UP000183417"/>
    </source>
</evidence>
<evidence type="ECO:0000256" key="1">
    <source>
        <dbReference type="SAM" id="SignalP"/>
    </source>
</evidence>
<dbReference type="GeneID" id="94692754"/>
<keyword evidence="1" id="KW-0732">Signal</keyword>
<dbReference type="RefSeq" id="WP_026062346.1">
    <property type="nucleotide sequence ID" value="NZ_AP025556.1"/>
</dbReference>
<evidence type="ECO:0008006" key="4">
    <source>
        <dbReference type="Google" id="ProtNLM"/>
    </source>
</evidence>
<organism evidence="2 3">
    <name type="scientific">Delftia lacustris</name>
    <dbReference type="NCBI Taxonomy" id="558537"/>
    <lineage>
        <taxon>Bacteria</taxon>
        <taxon>Pseudomonadati</taxon>
        <taxon>Pseudomonadota</taxon>
        <taxon>Betaproteobacteria</taxon>
        <taxon>Burkholderiales</taxon>
        <taxon>Comamonadaceae</taxon>
        <taxon>Delftia</taxon>
    </lineage>
</organism>
<feature type="chain" id="PRO_5010205361" description="Inhibitor of g-type lysozyme" evidence="1">
    <location>
        <begin position="26"/>
        <end position="139"/>
    </location>
</feature>
<feature type="signal peptide" evidence="1">
    <location>
        <begin position="1"/>
        <end position="25"/>
    </location>
</feature>
<proteinExistence type="predicted"/>
<reference evidence="2 3" key="1">
    <citation type="submission" date="2016-10" db="EMBL/GenBank/DDBJ databases">
        <authorList>
            <person name="de Groot N.N."/>
        </authorList>
    </citation>
    <scope>NUCLEOTIDE SEQUENCE [LARGE SCALE GENOMIC DNA]</scope>
    <source>
        <strain evidence="2 3">LMG 24775</strain>
    </source>
</reference>
<dbReference type="AlphaFoldDB" id="A0A1H3SZD8"/>
<evidence type="ECO:0000313" key="2">
    <source>
        <dbReference type="EMBL" id="SDZ43140.1"/>
    </source>
</evidence>
<name>A0A1H3SZD8_9BURK</name>